<dbReference type="Proteomes" id="UP000095281">
    <property type="component" value="Unplaced"/>
</dbReference>
<organism evidence="2 3">
    <name type="scientific">Meloidogyne hapla</name>
    <name type="common">Root-knot nematode worm</name>
    <dbReference type="NCBI Taxonomy" id="6305"/>
    <lineage>
        <taxon>Eukaryota</taxon>
        <taxon>Metazoa</taxon>
        <taxon>Ecdysozoa</taxon>
        <taxon>Nematoda</taxon>
        <taxon>Chromadorea</taxon>
        <taxon>Rhabditida</taxon>
        <taxon>Tylenchina</taxon>
        <taxon>Tylenchomorpha</taxon>
        <taxon>Tylenchoidea</taxon>
        <taxon>Meloidogynidae</taxon>
        <taxon>Meloidogyninae</taxon>
        <taxon>Meloidogyne</taxon>
    </lineage>
</organism>
<evidence type="ECO:0000313" key="3">
    <source>
        <dbReference type="WBParaSite" id="MhA1_Contig45.frz3.gene27"/>
    </source>
</evidence>
<dbReference type="WBParaSite" id="MhA1_Contig45.frz3.gene27">
    <property type="protein sequence ID" value="MhA1_Contig45.frz3.gene27"/>
    <property type="gene ID" value="MhA1_Contig45.frz3.gene27"/>
</dbReference>
<sequence length="131" mass="14375">MDASGSSNNGSNNNSSSGLPSIPSPIIDPILETQTFEGELTLRELVGQIEDRLETRVITMSSGHVKVYKCNPLPGYIDRLVSEAVQIAELAESRRYDATWETVVNGVFNNVRFVWSPDGNFGPRPTPPPQE</sequence>
<accession>A0A1I8BQW9</accession>
<proteinExistence type="predicted"/>
<evidence type="ECO:0000313" key="2">
    <source>
        <dbReference type="Proteomes" id="UP000095281"/>
    </source>
</evidence>
<reference evidence="3" key="1">
    <citation type="submission" date="2016-11" db="UniProtKB">
        <authorList>
            <consortium name="WormBaseParasite"/>
        </authorList>
    </citation>
    <scope>IDENTIFICATION</scope>
</reference>
<keyword evidence="2" id="KW-1185">Reference proteome</keyword>
<evidence type="ECO:0000256" key="1">
    <source>
        <dbReference type="SAM" id="MobiDB-lite"/>
    </source>
</evidence>
<dbReference type="AlphaFoldDB" id="A0A1I8BQW9"/>
<name>A0A1I8BQW9_MELHA</name>
<protein>
    <submittedName>
        <fullName evidence="3">DUF551 domain-containing protein</fullName>
    </submittedName>
</protein>
<feature type="region of interest" description="Disordered" evidence="1">
    <location>
        <begin position="1"/>
        <end position="25"/>
    </location>
</feature>